<feature type="transmembrane region" description="Helical" evidence="8">
    <location>
        <begin position="407"/>
        <end position="428"/>
    </location>
</feature>
<dbReference type="Gene3D" id="1.20.1730.10">
    <property type="entry name" value="Sodium/glucose cotransporter"/>
    <property type="match status" value="1"/>
</dbReference>
<feature type="transmembrane region" description="Helical" evidence="8">
    <location>
        <begin position="359"/>
        <end position="387"/>
    </location>
</feature>
<dbReference type="Proteomes" id="UP000054342">
    <property type="component" value="Unassembled WGS sequence"/>
</dbReference>
<feature type="transmembrane region" description="Helical" evidence="8">
    <location>
        <begin position="201"/>
        <end position="221"/>
    </location>
</feature>
<evidence type="ECO:0000256" key="4">
    <source>
        <dbReference type="ARBA" id="ARBA00022989"/>
    </source>
</evidence>
<keyword evidence="10" id="KW-1185">Reference proteome</keyword>
<name>A0A0D2EIX4_9EURO</name>
<feature type="transmembrane region" description="Helical" evidence="8">
    <location>
        <begin position="297"/>
        <end position="322"/>
    </location>
</feature>
<accession>A0A0D2EIX4</accession>
<evidence type="ECO:0000256" key="3">
    <source>
        <dbReference type="ARBA" id="ARBA00022692"/>
    </source>
</evidence>
<feature type="transmembrane region" description="Helical" evidence="8">
    <location>
        <begin position="12"/>
        <end position="35"/>
    </location>
</feature>
<dbReference type="InterPro" id="IPR031155">
    <property type="entry name" value="DUR"/>
</dbReference>
<feature type="transmembrane region" description="Helical" evidence="8">
    <location>
        <begin position="659"/>
        <end position="683"/>
    </location>
</feature>
<feature type="compositionally biased region" description="Low complexity" evidence="7">
    <location>
        <begin position="581"/>
        <end position="598"/>
    </location>
</feature>
<dbReference type="GO" id="GO:0015204">
    <property type="term" value="F:urea transmembrane transporter activity"/>
    <property type="evidence" value="ECO:0007669"/>
    <property type="project" value="InterPro"/>
</dbReference>
<keyword evidence="4 8" id="KW-1133">Transmembrane helix</keyword>
<feature type="region of interest" description="Disordered" evidence="7">
    <location>
        <begin position="553"/>
        <end position="598"/>
    </location>
</feature>
<feature type="transmembrane region" description="Helical" evidence="8">
    <location>
        <begin position="65"/>
        <end position="90"/>
    </location>
</feature>
<evidence type="ECO:0000256" key="2">
    <source>
        <dbReference type="ARBA" id="ARBA00006434"/>
    </source>
</evidence>
<dbReference type="AlphaFoldDB" id="A0A0D2EIX4"/>
<dbReference type="GeneID" id="25328847"/>
<feature type="transmembrane region" description="Helical" evidence="8">
    <location>
        <begin position="463"/>
        <end position="483"/>
    </location>
</feature>
<feature type="transmembrane region" description="Helical" evidence="8">
    <location>
        <begin position="260"/>
        <end position="277"/>
    </location>
</feature>
<evidence type="ECO:0000256" key="1">
    <source>
        <dbReference type="ARBA" id="ARBA00004141"/>
    </source>
</evidence>
<evidence type="ECO:0000256" key="7">
    <source>
        <dbReference type="SAM" id="MobiDB-lite"/>
    </source>
</evidence>
<feature type="transmembrane region" description="Helical" evidence="8">
    <location>
        <begin position="503"/>
        <end position="526"/>
    </location>
</feature>
<organism evidence="9 10">
    <name type="scientific">Exophiala xenobiotica</name>
    <dbReference type="NCBI Taxonomy" id="348802"/>
    <lineage>
        <taxon>Eukaryota</taxon>
        <taxon>Fungi</taxon>
        <taxon>Dikarya</taxon>
        <taxon>Ascomycota</taxon>
        <taxon>Pezizomycotina</taxon>
        <taxon>Eurotiomycetes</taxon>
        <taxon>Chaetothyriomycetidae</taxon>
        <taxon>Chaetothyriales</taxon>
        <taxon>Herpotrichiellaceae</taxon>
        <taxon>Exophiala</taxon>
    </lineage>
</organism>
<feature type="transmembrane region" description="Helical" evidence="8">
    <location>
        <begin position="627"/>
        <end position="647"/>
    </location>
</feature>
<evidence type="ECO:0000256" key="5">
    <source>
        <dbReference type="ARBA" id="ARBA00023136"/>
    </source>
</evidence>
<dbReference type="RefSeq" id="XP_013315174.1">
    <property type="nucleotide sequence ID" value="XM_013459720.1"/>
</dbReference>
<evidence type="ECO:0008006" key="11">
    <source>
        <dbReference type="Google" id="ProtNLM"/>
    </source>
</evidence>
<evidence type="ECO:0000313" key="10">
    <source>
        <dbReference type="Proteomes" id="UP000054342"/>
    </source>
</evidence>
<feature type="transmembrane region" description="Helical" evidence="8">
    <location>
        <begin position="434"/>
        <end position="456"/>
    </location>
</feature>
<dbReference type="InterPro" id="IPR038377">
    <property type="entry name" value="Na/Glc_symporter_sf"/>
</dbReference>
<feature type="transmembrane region" description="Helical" evidence="8">
    <location>
        <begin position="171"/>
        <end position="189"/>
    </location>
</feature>
<dbReference type="PANTHER" id="PTHR46154:SF2">
    <property type="entry name" value="SOLUTE SYMPORTER FAMILY TRANSPORTER (AFU_ORTHOLOGUE AFUA_6G03200)"/>
    <property type="match status" value="1"/>
</dbReference>
<reference evidence="9 10" key="1">
    <citation type="submission" date="2015-01" db="EMBL/GenBank/DDBJ databases">
        <title>The Genome Sequence of Exophiala xenobiotica CBS118157.</title>
        <authorList>
            <consortium name="The Broad Institute Genomics Platform"/>
            <person name="Cuomo C."/>
            <person name="de Hoog S."/>
            <person name="Gorbushina A."/>
            <person name="Stielow B."/>
            <person name="Teixiera M."/>
            <person name="Abouelleil A."/>
            <person name="Chapman S.B."/>
            <person name="Priest M."/>
            <person name="Young S.K."/>
            <person name="Wortman J."/>
            <person name="Nusbaum C."/>
            <person name="Birren B."/>
        </authorList>
    </citation>
    <scope>NUCLEOTIDE SEQUENCE [LARGE SCALE GENOMIC DNA]</scope>
    <source>
        <strain evidence="9 10">CBS 118157</strain>
    </source>
</reference>
<dbReference type="InterPro" id="IPR001734">
    <property type="entry name" value="Na/solute_symporter"/>
</dbReference>
<feature type="transmembrane region" description="Helical" evidence="8">
    <location>
        <begin position="137"/>
        <end position="159"/>
    </location>
</feature>
<comment type="similarity">
    <text evidence="2 6">Belongs to the sodium:solute symporter (SSF) (TC 2.A.21) family.</text>
</comment>
<evidence type="ECO:0000256" key="8">
    <source>
        <dbReference type="SAM" id="Phobius"/>
    </source>
</evidence>
<comment type="subcellular location">
    <subcellularLocation>
        <location evidence="1">Membrane</location>
        <topology evidence="1">Multi-pass membrane protein</topology>
    </subcellularLocation>
</comment>
<dbReference type="GO" id="GO:0005886">
    <property type="term" value="C:plasma membrane"/>
    <property type="evidence" value="ECO:0007669"/>
    <property type="project" value="TreeGrafter"/>
</dbReference>
<dbReference type="STRING" id="348802.A0A0D2EIX4"/>
<keyword evidence="5 8" id="KW-0472">Membrane</keyword>
<gene>
    <name evidence="9" type="ORF">PV05_06939</name>
</gene>
<dbReference type="EMBL" id="KN847320">
    <property type="protein sequence ID" value="KIW54590.1"/>
    <property type="molecule type" value="Genomic_DNA"/>
</dbReference>
<dbReference type="OrthoDB" id="6132759at2759"/>
<proteinExistence type="inferred from homology"/>
<dbReference type="CDD" id="cd11476">
    <property type="entry name" value="SLC5sbd_DUR3"/>
    <property type="match status" value="1"/>
</dbReference>
<sequence length="723" mass="76699">MSTYSVGPELKVLSPGIGYGIIAGIGAVFSVIMILTTKFQNRYFAFSTKQSEEFNTASRNVKPGLIVAGIVSAWTWSATLLTSSTFAYIFGISGPMWYAALGSSQVIMFAMLSLRVKRDVPGAHTFPEIVLARHGHVAHGIYTFFGWVVNMFVGATLVLGGSQVLAGLSGVNVYAACFIVPIAVAAYVLQGGLRSTFVADYLHTVILFVAIFIFAFTLYTADDYAGSPGRVYDLLVEAGNKTPLAGNRHGSWLTFQSSTGIKYAAVIFLGSFSTVWLDQAYWQRAIASKPETSVKAYLLGGLAWYGIPYGFATTMGLGAVALTGSSKFPTYPDPLNAAQVGGGFSAPATAIALMGRNGAALMLLVLFMAVTSSVSAELIAVSSLWTFDVYKLYINPSASSSTLVKQAHYGIIAYSLILAAFCCGMSAGGVDITWLLTVGGVIVGGGGIPLGFIVLFPSRMSTVAAIGAPLVASPLGLTAWFVTTKLRSGAITAVSTGDLPNTLAGSATACGTGLIVAIVFSILFPYKYASTDPAHLARVEKILGTAPLQGREVATESASMDEPVTSETKSGIPQESKDADTATATETPSTPGAAGTAAPTGNDVVDYLLTNHIEPLDFKSYRKARRLAYSACAVFFVVAMVLFPFTFYGTGYIFTKAAFTGWVVVSIMWVFFSALACIIWPLVESYPTLKDMTRMLINETFHKKPDMDVGRVEPQPSPSIERK</sequence>
<protein>
    <recommendedName>
        <fullName evidence="11">Urea active transporter</fullName>
    </recommendedName>
</protein>
<dbReference type="PROSITE" id="PS50283">
    <property type="entry name" value="NA_SOLUT_SYMP_3"/>
    <property type="match status" value="1"/>
</dbReference>
<evidence type="ECO:0000313" key="9">
    <source>
        <dbReference type="EMBL" id="KIW54590.1"/>
    </source>
</evidence>
<dbReference type="PANTHER" id="PTHR46154">
    <property type="match status" value="1"/>
</dbReference>
<evidence type="ECO:0000256" key="6">
    <source>
        <dbReference type="RuleBase" id="RU362091"/>
    </source>
</evidence>
<keyword evidence="3 8" id="KW-0812">Transmembrane</keyword>
<dbReference type="HOGENOM" id="CLU_010778_2_1_1"/>
<feature type="transmembrane region" description="Helical" evidence="8">
    <location>
        <begin position="96"/>
        <end position="116"/>
    </location>
</feature>
<dbReference type="Pfam" id="PF00474">
    <property type="entry name" value="SSF"/>
    <property type="match status" value="1"/>
</dbReference>